<keyword evidence="2" id="KW-0732">Signal</keyword>
<dbReference type="Pfam" id="PF07898">
    <property type="entry name" value="DUF1676"/>
    <property type="match status" value="1"/>
</dbReference>
<keyword evidence="1" id="KW-0812">Transmembrane</keyword>
<accession>A0AAW1UAM9</accession>
<evidence type="ECO:0000256" key="1">
    <source>
        <dbReference type="SAM" id="Phobius"/>
    </source>
</evidence>
<dbReference type="EMBL" id="JARQZJ010000063">
    <property type="protein sequence ID" value="KAK9879994.1"/>
    <property type="molecule type" value="Genomic_DNA"/>
</dbReference>
<feature type="chain" id="PRO_5043654464" evidence="2">
    <location>
        <begin position="23"/>
        <end position="239"/>
    </location>
</feature>
<dbReference type="AlphaFoldDB" id="A0AAW1UAM9"/>
<dbReference type="PANTHER" id="PTHR21879">
    <property type="entry name" value="FI03362P-RELATED-RELATED"/>
    <property type="match status" value="1"/>
</dbReference>
<evidence type="ECO:0000313" key="4">
    <source>
        <dbReference type="Proteomes" id="UP001431783"/>
    </source>
</evidence>
<keyword evidence="4" id="KW-1185">Reference proteome</keyword>
<sequence length="239" mass="25685">MCVFKGVVLAVLVCIFVEPMCASIHPKIYRTISSFRKCLANGYPLMCVKEASLQIVNETLVNDKPMMFYDMIEIGRNPNYNISNDIDEHLPTDLTARNIKLDEILHEKIENYFKSRTIKFIMAPAVEGEVGRKKGGGGGGGKKGGMMMMGMVGMACMMGQMMMGKVAFMAGTALIMAKVALFMTAMMGMKKMGGGGGGGGEAHVVYAAPAEHSHGGGGWHRSLDGDGAGYRYPDNAGGY</sequence>
<dbReference type="Proteomes" id="UP001431783">
    <property type="component" value="Unassembled WGS sequence"/>
</dbReference>
<keyword evidence="1" id="KW-1133">Transmembrane helix</keyword>
<comment type="caution">
    <text evidence="3">The sequence shown here is derived from an EMBL/GenBank/DDBJ whole genome shotgun (WGS) entry which is preliminary data.</text>
</comment>
<evidence type="ECO:0000313" key="3">
    <source>
        <dbReference type="EMBL" id="KAK9879994.1"/>
    </source>
</evidence>
<dbReference type="InterPro" id="IPR012464">
    <property type="entry name" value="DUF1676"/>
</dbReference>
<proteinExistence type="predicted"/>
<organism evidence="3 4">
    <name type="scientific">Henosepilachna vigintioctopunctata</name>
    <dbReference type="NCBI Taxonomy" id="420089"/>
    <lineage>
        <taxon>Eukaryota</taxon>
        <taxon>Metazoa</taxon>
        <taxon>Ecdysozoa</taxon>
        <taxon>Arthropoda</taxon>
        <taxon>Hexapoda</taxon>
        <taxon>Insecta</taxon>
        <taxon>Pterygota</taxon>
        <taxon>Neoptera</taxon>
        <taxon>Endopterygota</taxon>
        <taxon>Coleoptera</taxon>
        <taxon>Polyphaga</taxon>
        <taxon>Cucujiformia</taxon>
        <taxon>Coccinelloidea</taxon>
        <taxon>Coccinellidae</taxon>
        <taxon>Epilachninae</taxon>
        <taxon>Epilachnini</taxon>
        <taxon>Henosepilachna</taxon>
    </lineage>
</organism>
<dbReference type="GO" id="GO:0016020">
    <property type="term" value="C:membrane"/>
    <property type="evidence" value="ECO:0007669"/>
    <property type="project" value="TreeGrafter"/>
</dbReference>
<dbReference type="PANTHER" id="PTHR21879:SF22">
    <property type="entry name" value="FI03362P-RELATED"/>
    <property type="match status" value="1"/>
</dbReference>
<feature type="transmembrane region" description="Helical" evidence="1">
    <location>
        <begin position="166"/>
        <end position="185"/>
    </location>
</feature>
<protein>
    <submittedName>
        <fullName evidence="3">Uncharacterized protein</fullName>
    </submittedName>
</protein>
<feature type="signal peptide" evidence="2">
    <location>
        <begin position="1"/>
        <end position="22"/>
    </location>
</feature>
<reference evidence="3 4" key="1">
    <citation type="submission" date="2023-03" db="EMBL/GenBank/DDBJ databases">
        <title>Genome insight into feeding habits of ladybird beetles.</title>
        <authorList>
            <person name="Li H.-S."/>
            <person name="Huang Y.-H."/>
            <person name="Pang H."/>
        </authorList>
    </citation>
    <scope>NUCLEOTIDE SEQUENCE [LARGE SCALE GENOMIC DNA]</scope>
    <source>
        <strain evidence="3">SYSU_2023b</strain>
        <tissue evidence="3">Whole body</tissue>
    </source>
</reference>
<name>A0AAW1UAM9_9CUCU</name>
<evidence type="ECO:0000256" key="2">
    <source>
        <dbReference type="SAM" id="SignalP"/>
    </source>
</evidence>
<gene>
    <name evidence="3" type="ORF">WA026_008507</name>
</gene>
<keyword evidence="1" id="KW-0472">Membrane</keyword>